<reference evidence="1" key="1">
    <citation type="journal article" date="2015" name="Nature">
        <title>Complex archaea that bridge the gap between prokaryotes and eukaryotes.</title>
        <authorList>
            <person name="Spang A."/>
            <person name="Saw J.H."/>
            <person name="Jorgensen S.L."/>
            <person name="Zaremba-Niedzwiedzka K."/>
            <person name="Martijn J."/>
            <person name="Lind A.E."/>
            <person name="van Eijk R."/>
            <person name="Schleper C."/>
            <person name="Guy L."/>
            <person name="Ettema T.J."/>
        </authorList>
    </citation>
    <scope>NUCLEOTIDE SEQUENCE</scope>
</reference>
<accession>A0A0F9UTA6</accession>
<comment type="caution">
    <text evidence="1">The sequence shown here is derived from an EMBL/GenBank/DDBJ whole genome shotgun (WGS) entry which is preliminary data.</text>
</comment>
<proteinExistence type="predicted"/>
<organism evidence="1">
    <name type="scientific">marine sediment metagenome</name>
    <dbReference type="NCBI Taxonomy" id="412755"/>
    <lineage>
        <taxon>unclassified sequences</taxon>
        <taxon>metagenomes</taxon>
        <taxon>ecological metagenomes</taxon>
    </lineage>
</organism>
<sequence length="95" mass="10250">MSATPLTLAAATLPAAFVANFGDRFELIGFRPMTAVAADSYLFVVIARRADGTFAKWTYNATAGGFGSGHYDLELRRALELMIEPTYSLRPAVTS</sequence>
<evidence type="ECO:0000313" key="1">
    <source>
        <dbReference type="EMBL" id="KKN56853.1"/>
    </source>
</evidence>
<dbReference type="AlphaFoldDB" id="A0A0F9UTA6"/>
<protein>
    <submittedName>
        <fullName evidence="1">Uncharacterized protein</fullName>
    </submittedName>
</protein>
<gene>
    <name evidence="1" type="ORF">LCGC14_0567780</name>
</gene>
<name>A0A0F9UTA6_9ZZZZ</name>
<dbReference type="EMBL" id="LAZR01000828">
    <property type="protein sequence ID" value="KKN56853.1"/>
    <property type="molecule type" value="Genomic_DNA"/>
</dbReference>